<dbReference type="SMART" id="SM00903">
    <property type="entry name" value="Flavin_Reduct"/>
    <property type="match status" value="1"/>
</dbReference>
<reference evidence="5" key="1">
    <citation type="journal article" date="2019" name="Int. J. Syst. Evol. Microbiol.">
        <title>The Global Catalogue of Microorganisms (GCM) 10K type strain sequencing project: providing services to taxonomists for standard genome sequencing and annotation.</title>
        <authorList>
            <consortium name="The Broad Institute Genomics Platform"/>
            <consortium name="The Broad Institute Genome Sequencing Center for Infectious Disease"/>
            <person name="Wu L."/>
            <person name="Ma J."/>
        </authorList>
    </citation>
    <scope>NUCLEOTIDE SEQUENCE [LARGE SCALE GENOMIC DNA]</scope>
    <source>
        <strain evidence="5">KCTC 52039</strain>
    </source>
</reference>
<dbReference type="InterPro" id="IPR002563">
    <property type="entry name" value="Flavin_Rdtase-like_dom"/>
</dbReference>
<comment type="similarity">
    <text evidence="1">Belongs to the non-flavoprotein flavin reductase family.</text>
</comment>
<dbReference type="GO" id="GO:0016491">
    <property type="term" value="F:oxidoreductase activity"/>
    <property type="evidence" value="ECO:0007669"/>
    <property type="project" value="UniProtKB-KW"/>
</dbReference>
<dbReference type="EMBL" id="JBHRTO010000001">
    <property type="protein sequence ID" value="MFC3180745.1"/>
    <property type="molecule type" value="Genomic_DNA"/>
</dbReference>
<dbReference type="Gene3D" id="2.30.110.10">
    <property type="entry name" value="Electron Transport, Fmn-binding Protein, Chain A"/>
    <property type="match status" value="1"/>
</dbReference>
<proteinExistence type="inferred from homology"/>
<dbReference type="Proteomes" id="UP001595547">
    <property type="component" value="Unassembled WGS sequence"/>
</dbReference>
<dbReference type="RefSeq" id="WP_380072368.1">
    <property type="nucleotide sequence ID" value="NZ_JBHRTO010000001.1"/>
</dbReference>
<dbReference type="PANTHER" id="PTHR30466">
    <property type="entry name" value="FLAVIN REDUCTASE"/>
    <property type="match status" value="1"/>
</dbReference>
<sequence>MTLENRRLLRDAFGTFMTGVTVVTTLDEAGAPIGFTANSFSSVSLDPPLLLVSIAKTSGNYARFIATKGFAINILAEGQKDVSNTFAKPVEDRFATVPWQLGPHGAPILGGVSAWFDCRMHQVVDAGDHAILIGQVEAFEASGLSGLGYYRGSYFTPAQAGAQLASGPAVVVSALIEQNGHVLLQDDGRGGLSLPTARVGSNGATATLQGLIDAAGVQATPGTIYSVYEDVGAGQQHIAFLCPSTGGSPCKGGFVELNPDGFDDVTDPAMRIMLERLAEEARVGDYGIYFGNQNTGRVAPARKL</sequence>
<keyword evidence="2 4" id="KW-0560">Oxidoreductase</keyword>
<evidence type="ECO:0000256" key="1">
    <source>
        <dbReference type="ARBA" id="ARBA00008898"/>
    </source>
</evidence>
<name>A0ABV7IWP7_9RHOB</name>
<dbReference type="InterPro" id="IPR012349">
    <property type="entry name" value="Split_barrel_FMN-bd"/>
</dbReference>
<feature type="domain" description="Flavin reductase like" evidence="3">
    <location>
        <begin position="13"/>
        <end position="156"/>
    </location>
</feature>
<organism evidence="4 5">
    <name type="scientific">Cypionkella sinensis</name>
    <dbReference type="NCBI Taxonomy" id="1756043"/>
    <lineage>
        <taxon>Bacteria</taxon>
        <taxon>Pseudomonadati</taxon>
        <taxon>Pseudomonadota</taxon>
        <taxon>Alphaproteobacteria</taxon>
        <taxon>Rhodobacterales</taxon>
        <taxon>Paracoccaceae</taxon>
        <taxon>Cypionkella</taxon>
    </lineage>
</organism>
<keyword evidence="5" id="KW-1185">Reference proteome</keyword>
<evidence type="ECO:0000256" key="2">
    <source>
        <dbReference type="ARBA" id="ARBA00023002"/>
    </source>
</evidence>
<dbReference type="PANTHER" id="PTHR30466:SF11">
    <property type="entry name" value="FLAVIN-DEPENDENT MONOOXYGENASE, REDUCTASE SUBUNIT HSAB"/>
    <property type="match status" value="1"/>
</dbReference>
<evidence type="ECO:0000313" key="4">
    <source>
        <dbReference type="EMBL" id="MFC3180745.1"/>
    </source>
</evidence>
<dbReference type="Gene3D" id="3.90.79.10">
    <property type="entry name" value="Nucleoside Triphosphate Pyrophosphohydrolase"/>
    <property type="match status" value="1"/>
</dbReference>
<gene>
    <name evidence="4" type="ORF">ACFOGH_07085</name>
</gene>
<dbReference type="EC" id="1.-.-.-" evidence="4"/>
<comment type="caution">
    <text evidence="4">The sequence shown here is derived from an EMBL/GenBank/DDBJ whole genome shotgun (WGS) entry which is preliminary data.</text>
</comment>
<evidence type="ECO:0000313" key="5">
    <source>
        <dbReference type="Proteomes" id="UP001595547"/>
    </source>
</evidence>
<dbReference type="SUPFAM" id="SSF50475">
    <property type="entry name" value="FMN-binding split barrel"/>
    <property type="match status" value="1"/>
</dbReference>
<dbReference type="Pfam" id="PF01613">
    <property type="entry name" value="Flavin_Reduct"/>
    <property type="match status" value="1"/>
</dbReference>
<evidence type="ECO:0000259" key="3">
    <source>
        <dbReference type="SMART" id="SM00903"/>
    </source>
</evidence>
<protein>
    <submittedName>
        <fullName evidence="4">Flavin reductase family protein</fullName>
        <ecNumber evidence="4">1.-.-.-</ecNumber>
    </submittedName>
</protein>
<dbReference type="InterPro" id="IPR050268">
    <property type="entry name" value="NADH-dep_flavin_reductase"/>
</dbReference>
<accession>A0ABV7IWP7</accession>